<organism evidence="2 3">
    <name type="scientific">Anditalea andensis</name>
    <dbReference type="NCBI Taxonomy" id="1048983"/>
    <lineage>
        <taxon>Bacteria</taxon>
        <taxon>Pseudomonadati</taxon>
        <taxon>Bacteroidota</taxon>
        <taxon>Cytophagia</taxon>
        <taxon>Cytophagales</taxon>
        <taxon>Cytophagaceae</taxon>
        <taxon>Anditalea</taxon>
    </lineage>
</organism>
<keyword evidence="1" id="KW-1133">Transmembrane helix</keyword>
<keyword evidence="3" id="KW-1185">Reference proteome</keyword>
<reference evidence="2 3" key="1">
    <citation type="submission" date="2014-04" db="EMBL/GenBank/DDBJ databases">
        <title>Characterization and application of a salt tolerant electro-active bacterium.</title>
        <authorList>
            <person name="Yang L."/>
            <person name="Wei S."/>
            <person name="Tay Q.X.M."/>
        </authorList>
    </citation>
    <scope>NUCLEOTIDE SEQUENCE [LARGE SCALE GENOMIC DNA]</scope>
    <source>
        <strain evidence="2 3">LY1</strain>
    </source>
</reference>
<evidence type="ECO:0000256" key="1">
    <source>
        <dbReference type="SAM" id="Phobius"/>
    </source>
</evidence>
<dbReference type="eggNOG" id="ENOG5033006">
    <property type="taxonomic scope" value="Bacteria"/>
</dbReference>
<protein>
    <submittedName>
        <fullName evidence="2">Uncharacterized protein</fullName>
    </submittedName>
</protein>
<dbReference type="EMBL" id="JMIH01000021">
    <property type="protein sequence ID" value="KEO73586.1"/>
    <property type="molecule type" value="Genomic_DNA"/>
</dbReference>
<accession>A0A074KUE3</accession>
<name>A0A074KUE3_9BACT</name>
<dbReference type="STRING" id="1048983.EL17_11845"/>
<dbReference type="RefSeq" id="WP_035074450.1">
    <property type="nucleotide sequence ID" value="NZ_JMIH01000021.1"/>
</dbReference>
<gene>
    <name evidence="2" type="ORF">EL17_11845</name>
</gene>
<dbReference type="OrthoDB" id="837183at2"/>
<dbReference type="AlphaFoldDB" id="A0A074KUE3"/>
<evidence type="ECO:0000313" key="2">
    <source>
        <dbReference type="EMBL" id="KEO73586.1"/>
    </source>
</evidence>
<evidence type="ECO:0000313" key="3">
    <source>
        <dbReference type="Proteomes" id="UP000027821"/>
    </source>
</evidence>
<dbReference type="Proteomes" id="UP000027821">
    <property type="component" value="Unassembled WGS sequence"/>
</dbReference>
<feature type="transmembrane region" description="Helical" evidence="1">
    <location>
        <begin position="12"/>
        <end position="32"/>
    </location>
</feature>
<proteinExistence type="predicted"/>
<keyword evidence="1" id="KW-0812">Transmembrane</keyword>
<comment type="caution">
    <text evidence="2">The sequence shown here is derived from an EMBL/GenBank/DDBJ whole genome shotgun (WGS) entry which is preliminary data.</text>
</comment>
<keyword evidence="1" id="KW-0472">Membrane</keyword>
<sequence>MSKKNKIDPEMMSLFKIFGISSILFVILISFFNDKSPNTSNENNLLAIDDASRLYFKNVRQPYYDVEGRTDAKMNIYRLGKRVKSENDPILNIAIIINRIKDEAYLYVEPSAVFDNETIIKIKWISENKEVDGELDFRSGDRYDHYGFVEDLYPLLLSNASFTTEIAGKRHPILSEGRERDAFRITAFDYYRLTARDDMNK</sequence>